<comment type="caution">
    <text evidence="1">The sequence shown here is derived from an EMBL/GenBank/DDBJ whole genome shotgun (WGS) entry which is preliminary data.</text>
</comment>
<proteinExistence type="predicted"/>
<evidence type="ECO:0000313" key="2">
    <source>
        <dbReference type="Proteomes" id="UP000034462"/>
    </source>
</evidence>
<dbReference type="EMBL" id="LCPH01000002">
    <property type="protein sequence ID" value="KKU93310.1"/>
    <property type="molecule type" value="Genomic_DNA"/>
</dbReference>
<dbReference type="Proteomes" id="UP000034462">
    <property type="component" value="Unassembled WGS sequence"/>
</dbReference>
<gene>
    <name evidence="1" type="ORF">UY25_C0002G0034</name>
</gene>
<accession>A0A837ILE4</accession>
<protein>
    <submittedName>
        <fullName evidence="1">Uncharacterized protein</fullName>
    </submittedName>
</protein>
<evidence type="ECO:0000313" key="1">
    <source>
        <dbReference type="EMBL" id="KKU93310.1"/>
    </source>
</evidence>
<sequence length="143" mass="15688">MGRHSKFEEKIPYTHPVYGGWGVPIPWYEMSGPEAAHLYRAAALVFESLPPTSVLVRGIQAIEAWRAENWPRCSGPAVFRGLREIEVEGDVLHLVTDGGRKVSVRFGESGAEWCRVDFRRPGPIPVGKTSFCRVGAGAPSGRG</sequence>
<dbReference type="AlphaFoldDB" id="A0A837ILE4"/>
<name>A0A837ILE4_9BACT</name>
<reference evidence="1 2" key="1">
    <citation type="journal article" date="2015" name="Nature">
        <title>rRNA introns, odd ribosomes, and small enigmatic genomes across a large radiation of phyla.</title>
        <authorList>
            <person name="Brown C.T."/>
            <person name="Hug L.A."/>
            <person name="Thomas B.C."/>
            <person name="Sharon I."/>
            <person name="Castelle C.J."/>
            <person name="Singh A."/>
            <person name="Wilkins M.J."/>
            <person name="Williams K.H."/>
            <person name="Banfield J.F."/>
        </authorList>
    </citation>
    <scope>NUCLEOTIDE SEQUENCE [LARGE SCALE GENOMIC DNA]</scope>
</reference>
<organism evidence="1 2">
    <name type="scientific">Candidatus Yanofskybacteria bacterium GW2011_GWC1_48_11</name>
    <dbReference type="NCBI Taxonomy" id="1619027"/>
    <lineage>
        <taxon>Bacteria</taxon>
        <taxon>Candidatus Yanofskyibacteriota</taxon>
    </lineage>
</organism>